<evidence type="ECO:0000313" key="4">
    <source>
        <dbReference type="Proteomes" id="UP000199614"/>
    </source>
</evidence>
<dbReference type="InterPro" id="IPR000792">
    <property type="entry name" value="Tscrpt_reg_LuxR_C"/>
</dbReference>
<gene>
    <name evidence="3" type="ORF">SAMN05216207_105028</name>
</gene>
<dbReference type="Proteomes" id="UP000199614">
    <property type="component" value="Unassembled WGS sequence"/>
</dbReference>
<evidence type="ECO:0000259" key="2">
    <source>
        <dbReference type="Pfam" id="PF00196"/>
    </source>
</evidence>
<dbReference type="STRING" id="260086.SAMN05216207_105028"/>
<organism evidence="3 4">
    <name type="scientific">Pseudonocardia ammonioxydans</name>
    <dbReference type="NCBI Taxonomy" id="260086"/>
    <lineage>
        <taxon>Bacteria</taxon>
        <taxon>Bacillati</taxon>
        <taxon>Actinomycetota</taxon>
        <taxon>Actinomycetes</taxon>
        <taxon>Pseudonocardiales</taxon>
        <taxon>Pseudonocardiaceae</taxon>
        <taxon>Pseudonocardia</taxon>
    </lineage>
</organism>
<keyword evidence="4" id="KW-1185">Reference proteome</keyword>
<evidence type="ECO:0000313" key="3">
    <source>
        <dbReference type="EMBL" id="SFO39007.1"/>
    </source>
</evidence>
<protein>
    <submittedName>
        <fullName evidence="3">Regulatory protein, luxR family</fullName>
    </submittedName>
</protein>
<feature type="region of interest" description="Disordered" evidence="1">
    <location>
        <begin position="1"/>
        <end position="28"/>
    </location>
</feature>
<dbReference type="SUPFAM" id="SSF46894">
    <property type="entry name" value="C-terminal effector domain of the bipartite response regulators"/>
    <property type="match status" value="1"/>
</dbReference>
<dbReference type="Pfam" id="PF00196">
    <property type="entry name" value="GerE"/>
    <property type="match status" value="1"/>
</dbReference>
<dbReference type="InterPro" id="IPR036388">
    <property type="entry name" value="WH-like_DNA-bd_sf"/>
</dbReference>
<proteinExistence type="predicted"/>
<dbReference type="EMBL" id="FOUY01000050">
    <property type="protein sequence ID" value="SFO39007.1"/>
    <property type="molecule type" value="Genomic_DNA"/>
</dbReference>
<feature type="domain" description="HTH luxR-type" evidence="2">
    <location>
        <begin position="32"/>
        <end position="67"/>
    </location>
</feature>
<evidence type="ECO:0000256" key="1">
    <source>
        <dbReference type="SAM" id="MobiDB-lite"/>
    </source>
</evidence>
<dbReference type="Gene3D" id="1.10.10.10">
    <property type="entry name" value="Winged helix-like DNA-binding domain superfamily/Winged helix DNA-binding domain"/>
    <property type="match status" value="1"/>
</dbReference>
<dbReference type="InterPro" id="IPR016032">
    <property type="entry name" value="Sig_transdc_resp-reg_C-effctor"/>
</dbReference>
<dbReference type="GO" id="GO:0006355">
    <property type="term" value="P:regulation of DNA-templated transcription"/>
    <property type="evidence" value="ECO:0007669"/>
    <property type="project" value="InterPro"/>
</dbReference>
<reference evidence="3 4" key="1">
    <citation type="submission" date="2016-10" db="EMBL/GenBank/DDBJ databases">
        <authorList>
            <person name="de Groot N.N."/>
        </authorList>
    </citation>
    <scope>NUCLEOTIDE SEQUENCE [LARGE SCALE GENOMIC DNA]</scope>
    <source>
        <strain evidence="3 4">CGMCC 4.1877</strain>
    </source>
</reference>
<dbReference type="GO" id="GO:0003677">
    <property type="term" value="F:DNA binding"/>
    <property type="evidence" value="ECO:0007669"/>
    <property type="project" value="InterPro"/>
</dbReference>
<name>A0A1I5GSV2_PSUAM</name>
<sequence>MRGTSDTQRRPSFGSPGQPASEQPRGRVDRVAEIAHAFGLTVETVTSYLRSAMRKLGVRNRTRAVLAARAAGLL</sequence>
<dbReference type="RefSeq" id="WP_245773877.1">
    <property type="nucleotide sequence ID" value="NZ_FOUY01000050.1"/>
</dbReference>
<accession>A0A1I5GSV2</accession>
<dbReference type="AlphaFoldDB" id="A0A1I5GSV2"/>